<organism evidence="3 4">
    <name type="scientific">Xylaria bambusicola</name>
    <dbReference type="NCBI Taxonomy" id="326684"/>
    <lineage>
        <taxon>Eukaryota</taxon>
        <taxon>Fungi</taxon>
        <taxon>Dikarya</taxon>
        <taxon>Ascomycota</taxon>
        <taxon>Pezizomycotina</taxon>
        <taxon>Sordariomycetes</taxon>
        <taxon>Xylariomycetidae</taxon>
        <taxon>Xylariales</taxon>
        <taxon>Xylariaceae</taxon>
        <taxon>Xylaria</taxon>
    </lineage>
</organism>
<keyword evidence="2" id="KW-0472">Membrane</keyword>
<dbReference type="AlphaFoldDB" id="A0AAN7ULU7"/>
<dbReference type="EMBL" id="JAWHQM010000049">
    <property type="protein sequence ID" value="KAK5635130.1"/>
    <property type="molecule type" value="Genomic_DNA"/>
</dbReference>
<keyword evidence="2" id="KW-0812">Transmembrane</keyword>
<dbReference type="Proteomes" id="UP001305414">
    <property type="component" value="Unassembled WGS sequence"/>
</dbReference>
<reference evidence="3 4" key="1">
    <citation type="submission" date="2023-10" db="EMBL/GenBank/DDBJ databases">
        <title>Draft genome sequence of Xylaria bambusicola isolate GMP-LS, the root and basal stem rot pathogen of sugarcane in Indonesia.</title>
        <authorList>
            <person name="Selvaraj P."/>
            <person name="Muralishankar V."/>
            <person name="Muruganantham S."/>
            <person name="Sp S."/>
            <person name="Haryani S."/>
            <person name="Lau K.J.X."/>
            <person name="Naqvi N.I."/>
        </authorList>
    </citation>
    <scope>NUCLEOTIDE SEQUENCE [LARGE SCALE GENOMIC DNA]</scope>
    <source>
        <strain evidence="3">GMP-LS</strain>
    </source>
</reference>
<proteinExistence type="predicted"/>
<accession>A0AAN7ULU7</accession>
<keyword evidence="2" id="KW-1133">Transmembrane helix</keyword>
<evidence type="ECO:0008006" key="5">
    <source>
        <dbReference type="Google" id="ProtNLM"/>
    </source>
</evidence>
<comment type="caution">
    <text evidence="3">The sequence shown here is derived from an EMBL/GenBank/DDBJ whole genome shotgun (WGS) entry which is preliminary data.</text>
</comment>
<protein>
    <recommendedName>
        <fullName evidence="5">Receptor L-domain domain-containing protein</fullName>
    </recommendedName>
</protein>
<feature type="region of interest" description="Disordered" evidence="1">
    <location>
        <begin position="365"/>
        <end position="399"/>
    </location>
</feature>
<name>A0AAN7ULU7_9PEZI</name>
<evidence type="ECO:0000256" key="1">
    <source>
        <dbReference type="SAM" id="MobiDB-lite"/>
    </source>
</evidence>
<feature type="transmembrane region" description="Helical" evidence="2">
    <location>
        <begin position="408"/>
        <end position="428"/>
    </location>
</feature>
<evidence type="ECO:0000313" key="3">
    <source>
        <dbReference type="EMBL" id="KAK5635130.1"/>
    </source>
</evidence>
<evidence type="ECO:0000256" key="2">
    <source>
        <dbReference type="SAM" id="Phobius"/>
    </source>
</evidence>
<gene>
    <name evidence="3" type="ORF">RRF57_010842</name>
</gene>
<feature type="region of interest" description="Disordered" evidence="1">
    <location>
        <begin position="439"/>
        <end position="482"/>
    </location>
</feature>
<keyword evidence="4" id="KW-1185">Reference proteome</keyword>
<evidence type="ECO:0000313" key="4">
    <source>
        <dbReference type="Proteomes" id="UP001305414"/>
    </source>
</evidence>
<feature type="compositionally biased region" description="Low complexity" evidence="1">
    <location>
        <begin position="374"/>
        <end position="393"/>
    </location>
</feature>
<sequence length="547" mass="57500">MSCQEDIRDDALAPCTQDQGFNQLTIKTDAGGLGFTNFTGGFNISISSSPGLQVLSFPDLEALQNLHVTDVPSLTQVSLPELRANAETLVYPVTYTFTPSITISNALQFGGLSLPSLTELADLVIRHVPRRQTISGGLGDITSANSITSDNVLSLPGLKSVATLRLTGYEDCGYFLPNLSDVGDFTFTNALGSNLETATMAIDGSFTLDTSSYPRAKNESTFDFPPSSPSPVDTNAIDVRNITSIGANATIHSNANAQINLSGLTTVGGALSITNNTNCSIDLTKLSQTGALSIVDNVDSSIPRLFNLERADSIHLRGNIDTSSGPNILPSLTFVSGTVTIEPWNTDFNCSRLISQQQQGLINNLHCNGTTDETSTTTTTSPPSQSSSSLQPSSGGGSGLSTGASAGIGVGVSLAVVGGLGAWLFIYFRRRFAALEARRSEPPPSPSPPAQGHEDAPVWPLPNYTNGISHLGGERGGRGESIQEADTSLTQEKDGPYIQTSQELYVPALPAEMPVTHVSHEMYVPPAELPAVSRGRKHLAGATTASN</sequence>